<dbReference type="EMBL" id="FNXE01000004">
    <property type="protein sequence ID" value="SEH62110.1"/>
    <property type="molecule type" value="Genomic_DNA"/>
</dbReference>
<dbReference type="SUPFAM" id="SSF52096">
    <property type="entry name" value="ClpP/crotonase"/>
    <property type="match status" value="1"/>
</dbReference>
<evidence type="ECO:0000256" key="1">
    <source>
        <dbReference type="ARBA" id="ARBA00005254"/>
    </source>
</evidence>
<name>A0A1H6JSQ9_9FLAO</name>
<dbReference type="AlphaFoldDB" id="A0A1H6JSQ9"/>
<dbReference type="PANTHER" id="PTHR42964:SF1">
    <property type="entry name" value="POLYKETIDE BIOSYNTHESIS ENOYL-COA HYDRATASE PKSH-RELATED"/>
    <property type="match status" value="1"/>
</dbReference>
<evidence type="ECO:0000313" key="2">
    <source>
        <dbReference type="EMBL" id="SEH62110.1"/>
    </source>
</evidence>
<dbReference type="Proteomes" id="UP000199634">
    <property type="component" value="Unassembled WGS sequence"/>
</dbReference>
<accession>A0A1H6JSQ9</accession>
<sequence length="265" mass="28816">MLYICVLVNIILMEQSSYVKTTFQDIIATIEFFHPASNSFPSSQLTELTNAINSLNTNTAVRVIILKSAGEKAFCAGASFDELLSVRNLEEGGQFFSGFANVINAMRKSNKIIIGRIHGKTVGGGVGLAAACDYTFATKNASIKLSELSIGIGPFVIEPAVSRKIGKPSLAEMTLDAENWKSAQWAFENKLFTQLFDNTAAMDTALGKFATRLSSYNPAALYEMKKVLWEGTENWDALLKDRAAISGKLVLSDFTVNALNAFKGK</sequence>
<reference evidence="3" key="1">
    <citation type="submission" date="2016-10" db="EMBL/GenBank/DDBJ databases">
        <authorList>
            <person name="Varghese N."/>
            <person name="Submissions S."/>
        </authorList>
    </citation>
    <scope>NUCLEOTIDE SEQUENCE [LARGE SCALE GENOMIC DNA]</scope>
    <source>
        <strain evidence="3">CGMCC 1.10825</strain>
    </source>
</reference>
<dbReference type="InterPro" id="IPR051683">
    <property type="entry name" value="Enoyl-CoA_Hydratase/Isomerase"/>
</dbReference>
<dbReference type="InterPro" id="IPR029045">
    <property type="entry name" value="ClpP/crotonase-like_dom_sf"/>
</dbReference>
<dbReference type="PANTHER" id="PTHR42964">
    <property type="entry name" value="ENOYL-COA HYDRATASE"/>
    <property type="match status" value="1"/>
</dbReference>
<dbReference type="Pfam" id="PF00378">
    <property type="entry name" value="ECH_1"/>
    <property type="match status" value="1"/>
</dbReference>
<dbReference type="Gene3D" id="3.90.226.10">
    <property type="entry name" value="2-enoyl-CoA Hydratase, Chain A, domain 1"/>
    <property type="match status" value="1"/>
</dbReference>
<evidence type="ECO:0000313" key="3">
    <source>
        <dbReference type="Proteomes" id="UP000199634"/>
    </source>
</evidence>
<protein>
    <submittedName>
        <fullName evidence="2">Methylglutaconyl-CoA hydratase</fullName>
    </submittedName>
</protein>
<proteinExistence type="inferred from homology"/>
<dbReference type="GO" id="GO:0003824">
    <property type="term" value="F:catalytic activity"/>
    <property type="evidence" value="ECO:0007669"/>
    <property type="project" value="UniProtKB-ARBA"/>
</dbReference>
<keyword evidence="3" id="KW-1185">Reference proteome</keyword>
<comment type="similarity">
    <text evidence="1">Belongs to the enoyl-CoA hydratase/isomerase family.</text>
</comment>
<organism evidence="2 3">
    <name type="scientific">Paenimyroides marinum</name>
    <dbReference type="NCBI Taxonomy" id="1159016"/>
    <lineage>
        <taxon>Bacteria</taxon>
        <taxon>Pseudomonadati</taxon>
        <taxon>Bacteroidota</taxon>
        <taxon>Flavobacteriia</taxon>
        <taxon>Flavobacteriales</taxon>
        <taxon>Flavobacteriaceae</taxon>
        <taxon>Paenimyroides</taxon>
    </lineage>
</organism>
<dbReference type="CDD" id="cd06558">
    <property type="entry name" value="crotonase-like"/>
    <property type="match status" value="1"/>
</dbReference>
<dbReference type="InterPro" id="IPR001753">
    <property type="entry name" value="Enoyl-CoA_hydra/iso"/>
</dbReference>
<gene>
    <name evidence="2" type="ORF">SAMN02927937_00536</name>
</gene>
<dbReference type="STRING" id="1159016.SAMN02927937_00536"/>